<organism evidence="1 2">
    <name type="scientific">Nepenthes gracilis</name>
    <name type="common">Slender pitcher plant</name>
    <dbReference type="NCBI Taxonomy" id="150966"/>
    <lineage>
        <taxon>Eukaryota</taxon>
        <taxon>Viridiplantae</taxon>
        <taxon>Streptophyta</taxon>
        <taxon>Embryophyta</taxon>
        <taxon>Tracheophyta</taxon>
        <taxon>Spermatophyta</taxon>
        <taxon>Magnoliopsida</taxon>
        <taxon>eudicotyledons</taxon>
        <taxon>Gunneridae</taxon>
        <taxon>Pentapetalae</taxon>
        <taxon>Caryophyllales</taxon>
        <taxon>Nepenthaceae</taxon>
        <taxon>Nepenthes</taxon>
    </lineage>
</organism>
<dbReference type="AlphaFoldDB" id="A0AAD3TDA6"/>
<dbReference type="Proteomes" id="UP001279734">
    <property type="component" value="Unassembled WGS sequence"/>
</dbReference>
<proteinExistence type="predicted"/>
<name>A0AAD3TDA6_NEPGR</name>
<accession>A0AAD3TDA6</accession>
<reference evidence="1" key="1">
    <citation type="submission" date="2023-05" db="EMBL/GenBank/DDBJ databases">
        <title>Nepenthes gracilis genome sequencing.</title>
        <authorList>
            <person name="Fukushima K."/>
        </authorList>
    </citation>
    <scope>NUCLEOTIDE SEQUENCE</scope>
    <source>
        <strain evidence="1">SING2019-196</strain>
    </source>
</reference>
<protein>
    <submittedName>
        <fullName evidence="1">Uncharacterized protein</fullName>
    </submittedName>
</protein>
<keyword evidence="2" id="KW-1185">Reference proteome</keyword>
<comment type="caution">
    <text evidence="1">The sequence shown here is derived from an EMBL/GenBank/DDBJ whole genome shotgun (WGS) entry which is preliminary data.</text>
</comment>
<sequence length="114" mass="11843">MTTLVATVAKPAAYTSVGVQGPFQLAAAAAHTCALAGWMANAATSPVQAAVAPDQPLLQIKLSSLVRSGLWASGALNPESSPSIDNVSSFKSYVTVCPYALLHLAFKDWEPIEN</sequence>
<gene>
    <name evidence="1" type="ORF">Nepgr_028854</name>
</gene>
<evidence type="ECO:0000313" key="1">
    <source>
        <dbReference type="EMBL" id="GMH27011.1"/>
    </source>
</evidence>
<dbReference type="EMBL" id="BSYO01000032">
    <property type="protein sequence ID" value="GMH27011.1"/>
    <property type="molecule type" value="Genomic_DNA"/>
</dbReference>
<evidence type="ECO:0000313" key="2">
    <source>
        <dbReference type="Proteomes" id="UP001279734"/>
    </source>
</evidence>